<sequence>MFEKLEIVRMAQAMASHAGAQQGEIARNIANADTPGFKAQALPDFADLYDSGSGSGMRRTRALHGASVAEAASAPVARQTTGAASPNGNTVSLEGEMVRAVEVRQQHEMALAIYRSSSDILRISLGRQR</sequence>
<reference evidence="4" key="1">
    <citation type="submission" date="2021-06" db="EMBL/GenBank/DDBJ databases">
        <title>Direct submission.</title>
        <authorList>
            <person name="Lee C.-S."/>
            <person name="Jin L."/>
        </authorList>
    </citation>
    <scope>NUCLEOTIDE SEQUENCE</scope>
    <source>
        <strain evidence="4">Con5</strain>
    </source>
</reference>
<dbReference type="NCBIfam" id="NF009270">
    <property type="entry name" value="PRK12627.1"/>
    <property type="match status" value="1"/>
</dbReference>
<evidence type="ECO:0000256" key="1">
    <source>
        <dbReference type="ARBA" id="ARBA00004117"/>
    </source>
</evidence>
<evidence type="ECO:0000259" key="3">
    <source>
        <dbReference type="Pfam" id="PF00460"/>
    </source>
</evidence>
<gene>
    <name evidence="4" type="ORF">KM031_07370</name>
</gene>
<dbReference type="Pfam" id="PF00460">
    <property type="entry name" value="Flg_bb_rod"/>
    <property type="match status" value="1"/>
</dbReference>
<name>A0A975P9U0_9RHOB</name>
<dbReference type="InterPro" id="IPR001444">
    <property type="entry name" value="Flag_bb_rod_N"/>
</dbReference>
<dbReference type="KEGG" id="gfu:KM031_07370"/>
<evidence type="ECO:0000313" key="5">
    <source>
        <dbReference type="Proteomes" id="UP000679352"/>
    </source>
</evidence>
<keyword evidence="5" id="KW-1185">Reference proteome</keyword>
<dbReference type="AlphaFoldDB" id="A0A975P9U0"/>
<dbReference type="GO" id="GO:0009425">
    <property type="term" value="C:bacterial-type flagellum basal body"/>
    <property type="evidence" value="ECO:0007669"/>
    <property type="project" value="UniProtKB-SubCell"/>
</dbReference>
<dbReference type="RefSeq" id="WP_215503868.1">
    <property type="nucleotide sequence ID" value="NZ_CP076361.1"/>
</dbReference>
<dbReference type="EMBL" id="CP076361">
    <property type="protein sequence ID" value="QWK91678.1"/>
    <property type="molecule type" value="Genomic_DNA"/>
</dbReference>
<dbReference type="Proteomes" id="UP000679352">
    <property type="component" value="Chromosome"/>
</dbReference>
<feature type="region of interest" description="Disordered" evidence="2">
    <location>
        <begin position="72"/>
        <end position="91"/>
    </location>
</feature>
<feature type="domain" description="Flagellar basal body rod protein N-terminal" evidence="3">
    <location>
        <begin position="25"/>
        <end position="38"/>
    </location>
</feature>
<evidence type="ECO:0000313" key="4">
    <source>
        <dbReference type="EMBL" id="QWK91678.1"/>
    </source>
</evidence>
<feature type="compositionally biased region" description="Polar residues" evidence="2">
    <location>
        <begin position="78"/>
        <end position="91"/>
    </location>
</feature>
<comment type="subcellular location">
    <subcellularLocation>
        <location evidence="1">Bacterial flagellum basal body</location>
    </subcellularLocation>
</comment>
<evidence type="ECO:0000256" key="2">
    <source>
        <dbReference type="SAM" id="MobiDB-lite"/>
    </source>
</evidence>
<accession>A0A975P9U0</accession>
<proteinExistence type="predicted"/>
<protein>
    <submittedName>
        <fullName evidence="4">FlgB family protein</fullName>
    </submittedName>
</protein>
<organism evidence="4 5">
    <name type="scientific">Gemmobacter fulvus</name>
    <dbReference type="NCBI Taxonomy" id="2840474"/>
    <lineage>
        <taxon>Bacteria</taxon>
        <taxon>Pseudomonadati</taxon>
        <taxon>Pseudomonadota</taxon>
        <taxon>Alphaproteobacteria</taxon>
        <taxon>Rhodobacterales</taxon>
        <taxon>Paracoccaceae</taxon>
        <taxon>Gemmobacter</taxon>
    </lineage>
</organism>